<proteinExistence type="predicted"/>
<evidence type="ECO:0000313" key="3">
    <source>
        <dbReference type="Proteomes" id="UP000192578"/>
    </source>
</evidence>
<organism evidence="2 3">
    <name type="scientific">Hypsibius exemplaris</name>
    <name type="common">Freshwater tardigrade</name>
    <dbReference type="NCBI Taxonomy" id="2072580"/>
    <lineage>
        <taxon>Eukaryota</taxon>
        <taxon>Metazoa</taxon>
        <taxon>Ecdysozoa</taxon>
        <taxon>Tardigrada</taxon>
        <taxon>Eutardigrada</taxon>
        <taxon>Parachela</taxon>
        <taxon>Hypsibioidea</taxon>
        <taxon>Hypsibiidae</taxon>
        <taxon>Hypsibius</taxon>
    </lineage>
</organism>
<dbReference type="Proteomes" id="UP000192578">
    <property type="component" value="Unassembled WGS sequence"/>
</dbReference>
<dbReference type="OrthoDB" id="7985867at2759"/>
<name>A0A9X6NDL4_HYPEX</name>
<protein>
    <recommendedName>
        <fullName evidence="1">Retrotransposon gag domain-containing protein</fullName>
    </recommendedName>
</protein>
<accession>A0A9X6NDL4</accession>
<dbReference type="AlphaFoldDB" id="A0A9X6NDL4"/>
<reference evidence="3" key="1">
    <citation type="submission" date="2017-01" db="EMBL/GenBank/DDBJ databases">
        <title>Comparative genomics of anhydrobiosis in the tardigrade Hypsibius dujardini.</title>
        <authorList>
            <person name="Yoshida Y."/>
            <person name="Koutsovoulos G."/>
            <person name="Laetsch D."/>
            <person name="Stevens L."/>
            <person name="Kumar S."/>
            <person name="Horikawa D."/>
            <person name="Ishino K."/>
            <person name="Komine S."/>
            <person name="Tomita M."/>
            <person name="Blaxter M."/>
            <person name="Arakawa K."/>
        </authorList>
    </citation>
    <scope>NUCLEOTIDE SEQUENCE [LARGE SCALE GENOMIC DNA]</scope>
    <source>
        <strain evidence="3">Z151</strain>
    </source>
</reference>
<dbReference type="EMBL" id="MTYJ01000218">
    <property type="protein sequence ID" value="OWA51238.1"/>
    <property type="molecule type" value="Genomic_DNA"/>
</dbReference>
<dbReference type="InterPro" id="IPR005162">
    <property type="entry name" value="Retrotrans_gag_dom"/>
</dbReference>
<sequence>MDIRSRSGIRFKSNKVIRSQSEARLGSFTASWYAKETHDGAATFTTWTLFRATIIKRFEAEDFKAQIKRELNYRKRAKGEPVEDYFNDVLTLCDKYDRVMDDDDIIEKLQKLQNGLYPELMSRVCISHASTPMSFLFDMNS</sequence>
<comment type="caution">
    <text evidence="2">The sequence shown here is derived from an EMBL/GenBank/DDBJ whole genome shotgun (WGS) entry which is preliminary data.</text>
</comment>
<gene>
    <name evidence="2" type="ORF">BV898_15732</name>
</gene>
<dbReference type="Pfam" id="PF03732">
    <property type="entry name" value="Retrotrans_gag"/>
    <property type="match status" value="1"/>
</dbReference>
<evidence type="ECO:0000313" key="2">
    <source>
        <dbReference type="EMBL" id="OWA51238.1"/>
    </source>
</evidence>
<evidence type="ECO:0000259" key="1">
    <source>
        <dbReference type="Pfam" id="PF03732"/>
    </source>
</evidence>
<keyword evidence="3" id="KW-1185">Reference proteome</keyword>
<feature type="domain" description="Retrotransposon gag" evidence="1">
    <location>
        <begin position="29"/>
        <end position="109"/>
    </location>
</feature>